<reference evidence="1" key="1">
    <citation type="submission" date="2025-08" db="UniProtKB">
        <authorList>
            <consortium name="Ensembl"/>
        </authorList>
    </citation>
    <scope>IDENTIFICATION</scope>
</reference>
<sequence>MHLCQGTTFSHANGSPVKNEIQNNTKLINQKSDVDGHWLMIVIELNDQKYILVNVYRYNNRTKNKRIFNDLCTMIDGWKSLYSTDKAIVAGDFNEVPDEWLDRDPTKFTTSTVNPLIVEFSTSLDFINIWRNNNPNRRQYTILNVLLKPNGQLLSLEEFLIR</sequence>
<keyword evidence="2" id="KW-1185">Reference proteome</keyword>
<accession>A0A3Q3K3X3</accession>
<dbReference type="AlphaFoldDB" id="A0A3Q3K3X3"/>
<dbReference type="Proteomes" id="UP000261600">
    <property type="component" value="Unplaced"/>
</dbReference>
<organism evidence="1 2">
    <name type="scientific">Monopterus albus</name>
    <name type="common">Swamp eel</name>
    <dbReference type="NCBI Taxonomy" id="43700"/>
    <lineage>
        <taxon>Eukaryota</taxon>
        <taxon>Metazoa</taxon>
        <taxon>Chordata</taxon>
        <taxon>Craniata</taxon>
        <taxon>Vertebrata</taxon>
        <taxon>Euteleostomi</taxon>
        <taxon>Actinopterygii</taxon>
        <taxon>Neopterygii</taxon>
        <taxon>Teleostei</taxon>
        <taxon>Neoteleostei</taxon>
        <taxon>Acanthomorphata</taxon>
        <taxon>Anabantaria</taxon>
        <taxon>Synbranchiformes</taxon>
        <taxon>Synbranchidae</taxon>
        <taxon>Monopterus</taxon>
    </lineage>
</organism>
<evidence type="ECO:0008006" key="3">
    <source>
        <dbReference type="Google" id="ProtNLM"/>
    </source>
</evidence>
<dbReference type="Ensembl" id="ENSMALT00000028076.1">
    <property type="protein sequence ID" value="ENSMALP00000027570.1"/>
    <property type="gene ID" value="ENSMALG00000019129.1"/>
</dbReference>
<proteinExistence type="predicted"/>
<dbReference type="STRING" id="43700.ENSMALP00000027570"/>
<dbReference type="Gene3D" id="3.60.10.10">
    <property type="entry name" value="Endonuclease/exonuclease/phosphatase"/>
    <property type="match status" value="1"/>
</dbReference>
<evidence type="ECO:0000313" key="2">
    <source>
        <dbReference type="Proteomes" id="UP000261600"/>
    </source>
</evidence>
<protein>
    <recommendedName>
        <fullName evidence="3">Endonuclease/exonuclease/phosphatase domain-containing protein</fullName>
    </recommendedName>
</protein>
<reference evidence="1" key="2">
    <citation type="submission" date="2025-09" db="UniProtKB">
        <authorList>
            <consortium name="Ensembl"/>
        </authorList>
    </citation>
    <scope>IDENTIFICATION</scope>
</reference>
<evidence type="ECO:0000313" key="1">
    <source>
        <dbReference type="Ensembl" id="ENSMALP00000027570.1"/>
    </source>
</evidence>
<dbReference type="SUPFAM" id="SSF56219">
    <property type="entry name" value="DNase I-like"/>
    <property type="match status" value="1"/>
</dbReference>
<name>A0A3Q3K3X3_MONAL</name>
<dbReference type="InterPro" id="IPR036691">
    <property type="entry name" value="Endo/exonu/phosph_ase_sf"/>
</dbReference>